<evidence type="ECO:0000313" key="6">
    <source>
        <dbReference type="Proteomes" id="UP000528608"/>
    </source>
</evidence>
<accession>A0A7W8B737</accession>
<evidence type="ECO:0000256" key="2">
    <source>
        <dbReference type="ARBA" id="ARBA00023125"/>
    </source>
</evidence>
<dbReference type="EMBL" id="JACHJF010000002">
    <property type="protein sequence ID" value="MBB5117578.1"/>
    <property type="molecule type" value="Genomic_DNA"/>
</dbReference>
<comment type="caution">
    <text evidence="5">The sequence shown here is derived from an EMBL/GenBank/DDBJ whole genome shotgun (WGS) entry which is preliminary data.</text>
</comment>
<dbReference type="Gene3D" id="1.10.10.10">
    <property type="entry name" value="Winged helix-like DNA-binding domain superfamily/Winged helix DNA-binding domain"/>
    <property type="match status" value="1"/>
</dbReference>
<dbReference type="InterPro" id="IPR036388">
    <property type="entry name" value="WH-like_DNA-bd_sf"/>
</dbReference>
<dbReference type="Proteomes" id="UP000528608">
    <property type="component" value="Unassembled WGS sequence"/>
</dbReference>
<dbReference type="SUPFAM" id="SSF64288">
    <property type="entry name" value="Chorismate lyase-like"/>
    <property type="match status" value="1"/>
</dbReference>
<evidence type="ECO:0000259" key="4">
    <source>
        <dbReference type="PROSITE" id="PS50949"/>
    </source>
</evidence>
<dbReference type="RefSeq" id="WP_146045415.1">
    <property type="nucleotide sequence ID" value="NZ_JACHJF010000002.1"/>
</dbReference>
<dbReference type="SMART" id="SM00345">
    <property type="entry name" value="HTH_GNTR"/>
    <property type="match status" value="1"/>
</dbReference>
<dbReference type="Pfam" id="PF00392">
    <property type="entry name" value="GntR"/>
    <property type="match status" value="1"/>
</dbReference>
<dbReference type="InterPro" id="IPR011663">
    <property type="entry name" value="UTRA"/>
</dbReference>
<organism evidence="5 6">
    <name type="scientific">Streptomyces eurocidicus</name>
    <name type="common">Streptoverticillium eurocidicus</name>
    <dbReference type="NCBI Taxonomy" id="66423"/>
    <lineage>
        <taxon>Bacteria</taxon>
        <taxon>Bacillati</taxon>
        <taxon>Actinomycetota</taxon>
        <taxon>Actinomycetes</taxon>
        <taxon>Kitasatosporales</taxon>
        <taxon>Streptomycetaceae</taxon>
        <taxon>Streptomyces</taxon>
    </lineage>
</organism>
<dbReference type="CDD" id="cd07377">
    <property type="entry name" value="WHTH_GntR"/>
    <property type="match status" value="1"/>
</dbReference>
<evidence type="ECO:0000313" key="5">
    <source>
        <dbReference type="EMBL" id="MBB5117578.1"/>
    </source>
</evidence>
<keyword evidence="3" id="KW-0804">Transcription</keyword>
<proteinExistence type="predicted"/>
<evidence type="ECO:0000256" key="1">
    <source>
        <dbReference type="ARBA" id="ARBA00023015"/>
    </source>
</evidence>
<dbReference type="GO" id="GO:0045892">
    <property type="term" value="P:negative regulation of DNA-templated transcription"/>
    <property type="evidence" value="ECO:0007669"/>
    <property type="project" value="TreeGrafter"/>
</dbReference>
<dbReference type="GO" id="GO:0003677">
    <property type="term" value="F:DNA binding"/>
    <property type="evidence" value="ECO:0007669"/>
    <property type="project" value="UniProtKB-KW"/>
</dbReference>
<gene>
    <name evidence="5" type="ORF">FHS36_000984</name>
</gene>
<dbReference type="InterPro" id="IPR028978">
    <property type="entry name" value="Chorismate_lyase_/UTRA_dom_sf"/>
</dbReference>
<protein>
    <submittedName>
        <fullName evidence="5">GntR family transcriptional regulator</fullName>
    </submittedName>
</protein>
<dbReference type="OrthoDB" id="4537656at2"/>
<sequence>MNRGMAAYYHSIADDLRRRIECAEYVVDEPLPSEAKLAIRYRVSVPTIRIALEVLQAEGRVEKLHGRGNFVRRPEERAVYGSAGHAVGRRAAESPPMQVSAEVRTVSATDGLSALLQVRRGALLTEFEYVSVLGTSVRGLARLYVPQRVVKLKGPVVDPSPWGDEVRSLLAEAGVHVASTVDRVASRLPSTEERKVFRSAAPVLAVERTSTDFSGQIVEGALLALPGDRAEAVFTTRTHVEPMEAVG</sequence>
<evidence type="ECO:0000256" key="3">
    <source>
        <dbReference type="ARBA" id="ARBA00023163"/>
    </source>
</evidence>
<dbReference type="SUPFAM" id="SSF46785">
    <property type="entry name" value="Winged helix' DNA-binding domain"/>
    <property type="match status" value="1"/>
</dbReference>
<feature type="domain" description="HTH gntR-type" evidence="4">
    <location>
        <begin position="6"/>
        <end position="74"/>
    </location>
</feature>
<keyword evidence="2" id="KW-0238">DNA-binding</keyword>
<name>A0A7W8B737_STREU</name>
<reference evidence="5 6" key="1">
    <citation type="submission" date="2020-08" db="EMBL/GenBank/DDBJ databases">
        <title>Genomic Encyclopedia of Type Strains, Phase III (KMG-III): the genomes of soil and plant-associated and newly described type strains.</title>
        <authorList>
            <person name="Whitman W."/>
        </authorList>
    </citation>
    <scope>NUCLEOTIDE SEQUENCE [LARGE SCALE GENOMIC DNA]</scope>
    <source>
        <strain evidence="5 6">CECT 3259</strain>
    </source>
</reference>
<dbReference type="PROSITE" id="PS50949">
    <property type="entry name" value="HTH_GNTR"/>
    <property type="match status" value="1"/>
</dbReference>
<dbReference type="InterPro" id="IPR000524">
    <property type="entry name" value="Tscrpt_reg_HTH_GntR"/>
</dbReference>
<dbReference type="InterPro" id="IPR050679">
    <property type="entry name" value="Bact_HTH_transcr_reg"/>
</dbReference>
<dbReference type="AlphaFoldDB" id="A0A7W8B737"/>
<dbReference type="InterPro" id="IPR036390">
    <property type="entry name" value="WH_DNA-bd_sf"/>
</dbReference>
<dbReference type="Gene3D" id="3.40.1410.10">
    <property type="entry name" value="Chorismate lyase-like"/>
    <property type="match status" value="1"/>
</dbReference>
<dbReference type="GO" id="GO:0003700">
    <property type="term" value="F:DNA-binding transcription factor activity"/>
    <property type="evidence" value="ECO:0007669"/>
    <property type="project" value="InterPro"/>
</dbReference>
<dbReference type="PANTHER" id="PTHR44846">
    <property type="entry name" value="MANNOSYL-D-GLYCERATE TRANSPORT/METABOLISM SYSTEM REPRESSOR MNGR-RELATED"/>
    <property type="match status" value="1"/>
</dbReference>
<dbReference type="Pfam" id="PF07702">
    <property type="entry name" value="UTRA"/>
    <property type="match status" value="1"/>
</dbReference>
<dbReference type="PANTHER" id="PTHR44846:SF17">
    <property type="entry name" value="GNTR-FAMILY TRANSCRIPTIONAL REGULATOR"/>
    <property type="match status" value="1"/>
</dbReference>
<keyword evidence="1" id="KW-0805">Transcription regulation</keyword>